<protein>
    <submittedName>
        <fullName evidence="1">Uncharacterized protein</fullName>
    </submittedName>
</protein>
<sequence length="88" mass="10181">MITKDPRKSYQMNLIKINYCVVHKMHWITDCPECIHMDYLQDPRVAARADMYEALKNCIIDAGQPLTKGERLRRIKYAKAALAKGEGK</sequence>
<accession>A0A0F9P0V7</accession>
<reference evidence="1" key="1">
    <citation type="journal article" date="2015" name="Nature">
        <title>Complex archaea that bridge the gap between prokaryotes and eukaryotes.</title>
        <authorList>
            <person name="Spang A."/>
            <person name="Saw J.H."/>
            <person name="Jorgensen S.L."/>
            <person name="Zaremba-Niedzwiedzka K."/>
            <person name="Martijn J."/>
            <person name="Lind A.E."/>
            <person name="van Eijk R."/>
            <person name="Schleper C."/>
            <person name="Guy L."/>
            <person name="Ettema T.J."/>
        </authorList>
    </citation>
    <scope>NUCLEOTIDE SEQUENCE</scope>
</reference>
<name>A0A0F9P0V7_9ZZZZ</name>
<organism evidence="1">
    <name type="scientific">marine sediment metagenome</name>
    <dbReference type="NCBI Taxonomy" id="412755"/>
    <lineage>
        <taxon>unclassified sequences</taxon>
        <taxon>metagenomes</taxon>
        <taxon>ecological metagenomes</taxon>
    </lineage>
</organism>
<dbReference type="EMBL" id="LAZR01002948">
    <property type="protein sequence ID" value="KKN23694.1"/>
    <property type="molecule type" value="Genomic_DNA"/>
</dbReference>
<evidence type="ECO:0000313" key="1">
    <source>
        <dbReference type="EMBL" id="KKN23694.1"/>
    </source>
</evidence>
<gene>
    <name evidence="1" type="ORF">LCGC14_0902530</name>
</gene>
<dbReference type="AlphaFoldDB" id="A0A0F9P0V7"/>
<comment type="caution">
    <text evidence="1">The sequence shown here is derived from an EMBL/GenBank/DDBJ whole genome shotgun (WGS) entry which is preliminary data.</text>
</comment>
<proteinExistence type="predicted"/>